<reference evidence="1 2" key="1">
    <citation type="submission" date="2015-01" db="EMBL/GenBank/DDBJ databases">
        <title>Evolution of Trichinella species and genotypes.</title>
        <authorList>
            <person name="Korhonen P.K."/>
            <person name="Edoardo P."/>
            <person name="Giuseppe L.R."/>
            <person name="Gasser R.B."/>
        </authorList>
    </citation>
    <scope>NUCLEOTIDE SEQUENCE [LARGE SCALE GENOMIC DNA]</scope>
    <source>
        <strain evidence="1">ISS3</strain>
    </source>
</reference>
<evidence type="ECO:0000313" key="2">
    <source>
        <dbReference type="Proteomes" id="UP000054776"/>
    </source>
</evidence>
<sequence length="111" mass="12354">MEDVQSNDSGRISFVRHDLHEFGLSPRTPVLQIVGGSRSPANASAVENSDIFFDKWDQEFSTADAFAGDREPPTICKTGVLGDKPNSCKSWRTKLILPESFDWTSSMDNRC</sequence>
<dbReference type="InParanoid" id="A0A0V1B514"/>
<name>A0A0V1B514_TRISP</name>
<proteinExistence type="predicted"/>
<evidence type="ECO:0000313" key="1">
    <source>
        <dbReference type="EMBL" id="KRY32087.1"/>
    </source>
</evidence>
<comment type="caution">
    <text evidence="1">The sequence shown here is derived from an EMBL/GenBank/DDBJ whole genome shotgun (WGS) entry which is preliminary data.</text>
</comment>
<dbReference type="STRING" id="6334.A0A0V1B514"/>
<dbReference type="EMBL" id="JYDH01000105">
    <property type="protein sequence ID" value="KRY32087.1"/>
    <property type="molecule type" value="Genomic_DNA"/>
</dbReference>
<keyword evidence="2" id="KW-1185">Reference proteome</keyword>
<dbReference type="Proteomes" id="UP000054776">
    <property type="component" value="Unassembled WGS sequence"/>
</dbReference>
<accession>A0A0V1B514</accession>
<organism evidence="1 2">
    <name type="scientific">Trichinella spiralis</name>
    <name type="common">Trichina worm</name>
    <dbReference type="NCBI Taxonomy" id="6334"/>
    <lineage>
        <taxon>Eukaryota</taxon>
        <taxon>Metazoa</taxon>
        <taxon>Ecdysozoa</taxon>
        <taxon>Nematoda</taxon>
        <taxon>Enoplea</taxon>
        <taxon>Dorylaimia</taxon>
        <taxon>Trichinellida</taxon>
        <taxon>Trichinellidae</taxon>
        <taxon>Trichinella</taxon>
    </lineage>
</organism>
<protein>
    <submittedName>
        <fullName evidence="1">Uncharacterized protein</fullName>
    </submittedName>
</protein>
<dbReference type="AlphaFoldDB" id="A0A0V1B514"/>
<gene>
    <name evidence="1" type="ORF">T01_12372</name>
</gene>